<dbReference type="InterPro" id="IPR036061">
    <property type="entry name" value="CheW-like_dom_sf"/>
</dbReference>
<dbReference type="SUPFAM" id="SSF50341">
    <property type="entry name" value="CheW-like"/>
    <property type="match status" value="1"/>
</dbReference>
<dbReference type="AlphaFoldDB" id="A0A3M0AAQ3"/>
<reference evidence="2 3" key="1">
    <citation type="submission" date="2018-10" db="EMBL/GenBank/DDBJ databases">
        <title>Genomic Encyclopedia of Type Strains, Phase IV (KMG-IV): sequencing the most valuable type-strain genomes for metagenomic binning, comparative biology and taxonomic classification.</title>
        <authorList>
            <person name="Goeker M."/>
        </authorList>
    </citation>
    <scope>NUCLEOTIDE SEQUENCE [LARGE SCALE GENOMIC DNA]</scope>
    <source>
        <strain evidence="2 3">DSM 25080</strain>
    </source>
</reference>
<keyword evidence="3" id="KW-1185">Reference proteome</keyword>
<accession>A0A3M0AAQ3</accession>
<evidence type="ECO:0000259" key="1">
    <source>
        <dbReference type="PROSITE" id="PS50851"/>
    </source>
</evidence>
<name>A0A3M0AAQ3_9GAMM</name>
<dbReference type="InterPro" id="IPR002545">
    <property type="entry name" value="CheW-lke_dom"/>
</dbReference>
<organism evidence="2 3">
    <name type="scientific">Umboniibacter marinipuniceus</name>
    <dbReference type="NCBI Taxonomy" id="569599"/>
    <lineage>
        <taxon>Bacteria</taxon>
        <taxon>Pseudomonadati</taxon>
        <taxon>Pseudomonadota</taxon>
        <taxon>Gammaproteobacteria</taxon>
        <taxon>Cellvibrionales</taxon>
        <taxon>Cellvibrionaceae</taxon>
        <taxon>Umboniibacter</taxon>
    </lineage>
</organism>
<gene>
    <name evidence="2" type="ORF">DFR27_0181</name>
</gene>
<evidence type="ECO:0000313" key="3">
    <source>
        <dbReference type="Proteomes" id="UP000267187"/>
    </source>
</evidence>
<evidence type="ECO:0000313" key="2">
    <source>
        <dbReference type="EMBL" id="RMA82233.1"/>
    </source>
</evidence>
<proteinExistence type="predicted"/>
<dbReference type="Proteomes" id="UP000267187">
    <property type="component" value="Unassembled WGS sequence"/>
</dbReference>
<dbReference type="GO" id="GO:0007165">
    <property type="term" value="P:signal transduction"/>
    <property type="evidence" value="ECO:0007669"/>
    <property type="project" value="InterPro"/>
</dbReference>
<feature type="domain" description="CheW-like" evidence="1">
    <location>
        <begin position="15"/>
        <end position="156"/>
    </location>
</feature>
<protein>
    <submittedName>
        <fullName evidence="2">CheW-like protein</fullName>
    </submittedName>
</protein>
<dbReference type="GO" id="GO:0006935">
    <property type="term" value="P:chemotaxis"/>
    <property type="evidence" value="ECO:0007669"/>
    <property type="project" value="InterPro"/>
</dbReference>
<dbReference type="RefSeq" id="WP_121875579.1">
    <property type="nucleotide sequence ID" value="NZ_REFJ01000001.1"/>
</dbReference>
<sequence>MSFVDHPLLEKPSADIPTLLMSLGEMSVALPTMSVAEIVSGVTIRPVKDGPKWLAGEVRWRERAVPLIDLQYLATEREFDYQDGAPIAVLNSAGGSDHYRFFAIRLQTVPRILRLMAPDLAAVENVTLPGMTMALQIHEQQYWLPDLVEIEQHWIEYVEQLAKR</sequence>
<dbReference type="Gene3D" id="2.30.30.40">
    <property type="entry name" value="SH3 Domains"/>
    <property type="match status" value="1"/>
</dbReference>
<dbReference type="EMBL" id="REFJ01000001">
    <property type="protein sequence ID" value="RMA82233.1"/>
    <property type="molecule type" value="Genomic_DNA"/>
</dbReference>
<dbReference type="Gene3D" id="2.40.50.180">
    <property type="entry name" value="CheA-289, Domain 4"/>
    <property type="match status" value="1"/>
</dbReference>
<dbReference type="PROSITE" id="PS50851">
    <property type="entry name" value="CHEW"/>
    <property type="match status" value="1"/>
</dbReference>
<comment type="caution">
    <text evidence="2">The sequence shown here is derived from an EMBL/GenBank/DDBJ whole genome shotgun (WGS) entry which is preliminary data.</text>
</comment>
<dbReference type="Pfam" id="PF01584">
    <property type="entry name" value="CheW"/>
    <property type="match status" value="1"/>
</dbReference>
<dbReference type="OrthoDB" id="5765252at2"/>